<protein>
    <recommendedName>
        <fullName evidence="2">LysR substrate-binding domain-containing protein</fullName>
    </recommendedName>
</protein>
<organism evidence="3 4">
    <name type="scientific">Rhodoblastus sphagnicola</name>
    <dbReference type="NCBI Taxonomy" id="333368"/>
    <lineage>
        <taxon>Bacteria</taxon>
        <taxon>Pseudomonadati</taxon>
        <taxon>Pseudomonadota</taxon>
        <taxon>Alphaproteobacteria</taxon>
        <taxon>Hyphomicrobiales</taxon>
        <taxon>Rhodoblastaceae</taxon>
        <taxon>Rhodoblastus</taxon>
    </lineage>
</organism>
<feature type="compositionally biased region" description="Low complexity" evidence="1">
    <location>
        <begin position="128"/>
        <end position="144"/>
    </location>
</feature>
<reference evidence="3 4" key="1">
    <citation type="journal article" date="2018" name="Arch. Microbiol.">
        <title>New insights into the metabolic potential of the phototrophic purple bacterium Rhodopila globiformis DSM 161(T) from its draft genome sequence and evidence for a vanadium-dependent nitrogenase.</title>
        <authorList>
            <person name="Imhoff J.F."/>
            <person name="Rahn T."/>
            <person name="Kunzel S."/>
            <person name="Neulinger S.C."/>
        </authorList>
    </citation>
    <scope>NUCLEOTIDE SEQUENCE [LARGE SCALE GENOMIC DNA]</scope>
    <source>
        <strain evidence="3 4">DSM 16996</strain>
    </source>
</reference>
<keyword evidence="4" id="KW-1185">Reference proteome</keyword>
<proteinExistence type="predicted"/>
<dbReference type="SUPFAM" id="SSF53850">
    <property type="entry name" value="Periplasmic binding protein-like II"/>
    <property type="match status" value="1"/>
</dbReference>
<feature type="region of interest" description="Disordered" evidence="1">
    <location>
        <begin position="128"/>
        <end position="169"/>
    </location>
</feature>
<evidence type="ECO:0000313" key="3">
    <source>
        <dbReference type="EMBL" id="PPQ32677.1"/>
    </source>
</evidence>
<feature type="compositionally biased region" description="Polar residues" evidence="1">
    <location>
        <begin position="147"/>
        <end position="159"/>
    </location>
</feature>
<evidence type="ECO:0000313" key="4">
    <source>
        <dbReference type="Proteomes" id="UP000239089"/>
    </source>
</evidence>
<comment type="caution">
    <text evidence="3">The sequence shown here is derived from an EMBL/GenBank/DDBJ whole genome shotgun (WGS) entry which is preliminary data.</text>
</comment>
<dbReference type="Pfam" id="PF03466">
    <property type="entry name" value="LysR_substrate"/>
    <property type="match status" value="1"/>
</dbReference>
<dbReference type="AlphaFoldDB" id="A0A2S6NDJ2"/>
<feature type="domain" description="LysR substrate-binding" evidence="2">
    <location>
        <begin position="11"/>
        <end position="84"/>
    </location>
</feature>
<name>A0A2S6NDJ2_9HYPH</name>
<evidence type="ECO:0000256" key="1">
    <source>
        <dbReference type="SAM" id="MobiDB-lite"/>
    </source>
</evidence>
<accession>A0A2S6NDJ2</accession>
<dbReference type="InterPro" id="IPR005119">
    <property type="entry name" value="LysR_subst-bd"/>
</dbReference>
<evidence type="ECO:0000259" key="2">
    <source>
        <dbReference type="Pfam" id="PF03466"/>
    </source>
</evidence>
<dbReference type="EMBL" id="NHSJ01000036">
    <property type="protein sequence ID" value="PPQ32677.1"/>
    <property type="molecule type" value="Genomic_DNA"/>
</dbReference>
<dbReference type="Gene3D" id="3.40.190.290">
    <property type="match status" value="1"/>
</dbReference>
<dbReference type="Proteomes" id="UP000239089">
    <property type="component" value="Unassembled WGS sequence"/>
</dbReference>
<sequence>MAIVPLGAFMMSSGSDETIKQVVAAGLGLTALSRHVLALDAASGALRELDVQGFPIERQRYVAHMAAKTLSPPARGFLEILKRRKAEAVWAIGMKHFGFPIPVRMWPDGFQLARPAAPSAVRSAASSLSEVSPEAPAAPITAPAGSRISTPPGTGTMPSVRTEPSAPMK</sequence>
<gene>
    <name evidence="3" type="ORF">CCR94_04470</name>
</gene>